<name>A0A3B0VGI1_9ZZZZ</name>
<protein>
    <submittedName>
        <fullName evidence="1">Uncharacterized protein</fullName>
    </submittedName>
</protein>
<sequence length="192" mass="20620">MHDRSVVISPDVVSVRYMLGKVTLAPGYYICPVNRHKGITVLAALLVPEPHGMADLMDGITGGTTGAKLDKLVPANAADVGPATGTGPELYVVRIHRLICSGPKDKTNPCVGLPMRDRIGYTALVGKSTVYCVRNNTVRPSARRQNHNTCGYLPAYFSAPELGTTLDLLDGAEDDIALKHRKAVNFGVLHFL</sequence>
<evidence type="ECO:0000313" key="1">
    <source>
        <dbReference type="EMBL" id="VAW38082.1"/>
    </source>
</evidence>
<dbReference type="EMBL" id="UOEZ01000065">
    <property type="protein sequence ID" value="VAW38082.1"/>
    <property type="molecule type" value="Genomic_DNA"/>
</dbReference>
<proteinExistence type="predicted"/>
<reference evidence="1" key="1">
    <citation type="submission" date="2018-06" db="EMBL/GenBank/DDBJ databases">
        <authorList>
            <person name="Zhirakovskaya E."/>
        </authorList>
    </citation>
    <scope>NUCLEOTIDE SEQUENCE</scope>
</reference>
<gene>
    <name evidence="1" type="ORF">MNBD_DELTA02-1210</name>
</gene>
<accession>A0A3B0VGI1</accession>
<organism evidence="1">
    <name type="scientific">hydrothermal vent metagenome</name>
    <dbReference type="NCBI Taxonomy" id="652676"/>
    <lineage>
        <taxon>unclassified sequences</taxon>
        <taxon>metagenomes</taxon>
        <taxon>ecological metagenomes</taxon>
    </lineage>
</organism>
<dbReference type="AlphaFoldDB" id="A0A3B0VGI1"/>